<feature type="domain" description="Ferritin/DPS" evidence="3">
    <location>
        <begin position="19"/>
        <end position="156"/>
    </location>
</feature>
<dbReference type="GO" id="GO:0016722">
    <property type="term" value="F:oxidoreductase activity, acting on metal ions"/>
    <property type="evidence" value="ECO:0007669"/>
    <property type="project" value="InterPro"/>
</dbReference>
<dbReference type="STRING" id="1220578.FPE01S_02_10490"/>
<dbReference type="InterPro" id="IPR002177">
    <property type="entry name" value="DPS_DNA-bd"/>
</dbReference>
<evidence type="ECO:0000313" key="5">
    <source>
        <dbReference type="Proteomes" id="UP000033121"/>
    </source>
</evidence>
<evidence type="ECO:0000259" key="3">
    <source>
        <dbReference type="Pfam" id="PF00210"/>
    </source>
</evidence>
<dbReference type="EMBL" id="BBWV01000002">
    <property type="protein sequence ID" value="GAO43943.1"/>
    <property type="molecule type" value="Genomic_DNA"/>
</dbReference>
<dbReference type="InterPro" id="IPR012347">
    <property type="entry name" value="Ferritin-like"/>
</dbReference>
<dbReference type="Proteomes" id="UP000033121">
    <property type="component" value="Unassembled WGS sequence"/>
</dbReference>
<organism evidence="4 5">
    <name type="scientific">Flavihumibacter petaseus NBRC 106054</name>
    <dbReference type="NCBI Taxonomy" id="1220578"/>
    <lineage>
        <taxon>Bacteria</taxon>
        <taxon>Pseudomonadati</taxon>
        <taxon>Bacteroidota</taxon>
        <taxon>Chitinophagia</taxon>
        <taxon>Chitinophagales</taxon>
        <taxon>Chitinophagaceae</taxon>
        <taxon>Flavihumibacter</taxon>
    </lineage>
</organism>
<keyword evidence="5" id="KW-1185">Reference proteome</keyword>
<name>A0A0E9N2D1_9BACT</name>
<dbReference type="PANTHER" id="PTHR42932:SF3">
    <property type="entry name" value="DNA PROTECTION DURING STARVATION PROTEIN"/>
    <property type="match status" value="1"/>
</dbReference>
<reference evidence="4 5" key="1">
    <citation type="submission" date="2015-04" db="EMBL/GenBank/DDBJ databases">
        <title>Whole genome shotgun sequence of Flavihumibacter petaseus NBRC 106054.</title>
        <authorList>
            <person name="Miyazawa S."/>
            <person name="Hosoyama A."/>
            <person name="Hashimoto M."/>
            <person name="Noguchi M."/>
            <person name="Tsuchikane K."/>
            <person name="Ohji S."/>
            <person name="Yamazoe A."/>
            <person name="Ichikawa N."/>
            <person name="Kimura A."/>
            <person name="Fujita N."/>
        </authorList>
    </citation>
    <scope>NUCLEOTIDE SEQUENCE [LARGE SCALE GENOMIC DNA]</scope>
    <source>
        <strain evidence="4 5">NBRC 106054</strain>
    </source>
</reference>
<dbReference type="PRINTS" id="PR01346">
    <property type="entry name" value="HELNAPAPROT"/>
</dbReference>
<dbReference type="SUPFAM" id="SSF47240">
    <property type="entry name" value="Ferritin-like"/>
    <property type="match status" value="1"/>
</dbReference>
<dbReference type="RefSeq" id="WP_046369748.1">
    <property type="nucleotide sequence ID" value="NZ_BBWV01000002.1"/>
</dbReference>
<dbReference type="GO" id="GO:0008199">
    <property type="term" value="F:ferric iron binding"/>
    <property type="evidence" value="ECO:0007669"/>
    <property type="project" value="InterPro"/>
</dbReference>
<sequence>MKADIGISAKNSEAVSLILNTLLADEHVLYMKTRNYHWNYEGDNFHEMHLFYEGQYEQLAETIDEIAERVRMLGHYATGRLKDLLEITRLLEPDYTNHQQEQLTNLLSDHETLIRTIRKDIDELSEKLKDTGSADLLTGILRQHEKMAWMIRSYLG</sequence>
<accession>A0A0E9N2D1</accession>
<dbReference type="Pfam" id="PF00210">
    <property type="entry name" value="Ferritin"/>
    <property type="match status" value="1"/>
</dbReference>
<dbReference type="InterPro" id="IPR023188">
    <property type="entry name" value="DPS_DNA-bd_CS"/>
</dbReference>
<evidence type="ECO:0000313" key="4">
    <source>
        <dbReference type="EMBL" id="GAO43943.1"/>
    </source>
</evidence>
<comment type="caution">
    <text evidence="4">The sequence shown here is derived from an EMBL/GenBank/DDBJ whole genome shotgun (WGS) entry which is preliminary data.</text>
</comment>
<dbReference type="CDD" id="cd01043">
    <property type="entry name" value="DPS"/>
    <property type="match status" value="1"/>
</dbReference>
<dbReference type="PANTHER" id="PTHR42932">
    <property type="entry name" value="GENERAL STRESS PROTEIN 20U"/>
    <property type="match status" value="1"/>
</dbReference>
<protein>
    <submittedName>
        <fullName evidence="4">Putative DNA-binding protein</fullName>
    </submittedName>
</protein>
<dbReference type="AlphaFoldDB" id="A0A0E9N2D1"/>
<proteinExistence type="inferred from homology"/>
<dbReference type="GO" id="GO:0003677">
    <property type="term" value="F:DNA binding"/>
    <property type="evidence" value="ECO:0007669"/>
    <property type="project" value="UniProtKB-KW"/>
</dbReference>
<comment type="similarity">
    <text evidence="1 2">Belongs to the Dps family.</text>
</comment>
<keyword evidence="4" id="KW-0238">DNA-binding</keyword>
<evidence type="ECO:0000256" key="2">
    <source>
        <dbReference type="RuleBase" id="RU003875"/>
    </source>
</evidence>
<dbReference type="PROSITE" id="PS00819">
    <property type="entry name" value="DPS_2"/>
    <property type="match status" value="1"/>
</dbReference>
<dbReference type="Gene3D" id="1.20.1260.10">
    <property type="match status" value="1"/>
</dbReference>
<evidence type="ECO:0000256" key="1">
    <source>
        <dbReference type="ARBA" id="ARBA00009497"/>
    </source>
</evidence>
<dbReference type="InterPro" id="IPR009078">
    <property type="entry name" value="Ferritin-like_SF"/>
</dbReference>
<dbReference type="OrthoDB" id="9797023at2"/>
<dbReference type="InterPro" id="IPR008331">
    <property type="entry name" value="Ferritin_DPS_dom"/>
</dbReference>
<gene>
    <name evidence="4" type="ORF">FPE01S_02_10490</name>
</gene>
<dbReference type="PIRSF" id="PIRSF005900">
    <property type="entry name" value="Dps"/>
    <property type="match status" value="1"/>
</dbReference>